<evidence type="ECO:0000313" key="3">
    <source>
        <dbReference type="Proteomes" id="UP000790833"/>
    </source>
</evidence>
<sequence>MDYVKKAIWGPDPKDQMRKVNQVLRKNKRELDRSLNLLTPLKKKTESLVKKAAKLGDMKSAKVYAKELVNIQKQYNKLYTLRTRIDSINMAVNEQWQMNKLTKSLATSTSVMKDVNLLVHIGVMTNAVQELSKELMKAGIINEMMDDMVDLEMDEELEDEANIEVDKIIEDLTADKLSLIQNSETLTSLEPEEQEQEQAQEPIQMHHENEEDQAALYEMTERLKALQE</sequence>
<dbReference type="RefSeq" id="XP_043047476.1">
    <property type="nucleotide sequence ID" value="XM_043193467.1"/>
</dbReference>
<evidence type="ECO:0000256" key="1">
    <source>
        <dbReference type="SAM" id="MobiDB-lite"/>
    </source>
</evidence>
<comment type="caution">
    <text evidence="2">The sequence shown here is derived from an EMBL/GenBank/DDBJ whole genome shotgun (WGS) entry which is preliminary data.</text>
</comment>
<dbReference type="Gene3D" id="6.10.140.1230">
    <property type="match status" value="1"/>
</dbReference>
<dbReference type="AlphaFoldDB" id="A0A9P7V670"/>
<dbReference type="Proteomes" id="UP000790833">
    <property type="component" value="Unassembled WGS sequence"/>
</dbReference>
<organism evidence="2 3">
    <name type="scientific">Scheffersomyces spartinae</name>
    <dbReference type="NCBI Taxonomy" id="45513"/>
    <lineage>
        <taxon>Eukaryota</taxon>
        <taxon>Fungi</taxon>
        <taxon>Dikarya</taxon>
        <taxon>Ascomycota</taxon>
        <taxon>Saccharomycotina</taxon>
        <taxon>Pichiomycetes</taxon>
        <taxon>Debaryomycetaceae</taxon>
        <taxon>Scheffersomyces</taxon>
    </lineage>
</organism>
<dbReference type="OrthoDB" id="2329734at2759"/>
<dbReference type="GO" id="GO:0007034">
    <property type="term" value="P:vacuolar transport"/>
    <property type="evidence" value="ECO:0007669"/>
    <property type="project" value="InterPro"/>
</dbReference>
<dbReference type="GeneID" id="66116088"/>
<reference evidence="2" key="1">
    <citation type="submission" date="2021-03" db="EMBL/GenBank/DDBJ databases">
        <authorList>
            <person name="Palmer J.M."/>
        </authorList>
    </citation>
    <scope>NUCLEOTIDE SEQUENCE</scope>
    <source>
        <strain evidence="2">ARV_011</strain>
    </source>
</reference>
<proteinExistence type="predicted"/>
<gene>
    <name evidence="2" type="primary">VPS24</name>
    <name evidence="2" type="ORF">KQ657_002714</name>
</gene>
<name>A0A9P7V670_9ASCO</name>
<evidence type="ECO:0000313" key="2">
    <source>
        <dbReference type="EMBL" id="KAG7191924.1"/>
    </source>
</evidence>
<feature type="region of interest" description="Disordered" evidence="1">
    <location>
        <begin position="185"/>
        <end position="210"/>
    </location>
</feature>
<accession>A0A9P7V670</accession>
<dbReference type="EMBL" id="JAHMUF010000022">
    <property type="protein sequence ID" value="KAG7191924.1"/>
    <property type="molecule type" value="Genomic_DNA"/>
</dbReference>
<dbReference type="InterPro" id="IPR005024">
    <property type="entry name" value="Snf7_fam"/>
</dbReference>
<protein>
    <submittedName>
        <fullName evidence="2">Vacuolar protein-sorting-associated protein 24</fullName>
    </submittedName>
</protein>
<dbReference type="PANTHER" id="PTHR10476">
    <property type="entry name" value="CHARGED MULTIVESICULAR BODY PROTEIN"/>
    <property type="match status" value="1"/>
</dbReference>
<keyword evidence="3" id="KW-1185">Reference proteome</keyword>
<dbReference type="Pfam" id="PF03357">
    <property type="entry name" value="Snf7"/>
    <property type="match status" value="1"/>
</dbReference>